<organism evidence="1 2">
    <name type="scientific">Microthlaspi erraticum</name>
    <dbReference type="NCBI Taxonomy" id="1685480"/>
    <lineage>
        <taxon>Eukaryota</taxon>
        <taxon>Viridiplantae</taxon>
        <taxon>Streptophyta</taxon>
        <taxon>Embryophyta</taxon>
        <taxon>Tracheophyta</taxon>
        <taxon>Spermatophyta</taxon>
        <taxon>Magnoliopsida</taxon>
        <taxon>eudicotyledons</taxon>
        <taxon>Gunneridae</taxon>
        <taxon>Pentapetalae</taxon>
        <taxon>rosids</taxon>
        <taxon>malvids</taxon>
        <taxon>Brassicales</taxon>
        <taxon>Brassicaceae</taxon>
        <taxon>Coluteocarpeae</taxon>
        <taxon>Microthlaspi</taxon>
    </lineage>
</organism>
<comment type="caution">
    <text evidence="1">The sequence shown here is derived from an EMBL/GenBank/DDBJ whole genome shotgun (WGS) entry which is preliminary data.</text>
</comment>
<evidence type="ECO:0000313" key="2">
    <source>
        <dbReference type="Proteomes" id="UP000467841"/>
    </source>
</evidence>
<proteinExistence type="predicted"/>
<gene>
    <name evidence="1" type="ORF">MERR_LOCUS26096</name>
</gene>
<dbReference type="EMBL" id="CACVBM020001199">
    <property type="protein sequence ID" value="CAA7038861.1"/>
    <property type="molecule type" value="Genomic_DNA"/>
</dbReference>
<keyword evidence="2" id="KW-1185">Reference proteome</keyword>
<accession>A0A6D2JGE0</accession>
<sequence length="92" mass="10142">MMTHEDLGSLRCGVGAQEHAIGQVLLLPHGSTRSSLGEKKMVTFRQLGDLFGFTMERNLWNIKEDELQRVGLQSLRGTLPQGQGCSDQEPCA</sequence>
<evidence type="ECO:0000313" key="1">
    <source>
        <dbReference type="EMBL" id="CAA7038861.1"/>
    </source>
</evidence>
<name>A0A6D2JGE0_9BRAS</name>
<dbReference type="AlphaFoldDB" id="A0A6D2JGE0"/>
<dbReference type="Proteomes" id="UP000467841">
    <property type="component" value="Unassembled WGS sequence"/>
</dbReference>
<reference evidence="1" key="1">
    <citation type="submission" date="2020-01" db="EMBL/GenBank/DDBJ databases">
        <authorList>
            <person name="Mishra B."/>
        </authorList>
    </citation>
    <scope>NUCLEOTIDE SEQUENCE [LARGE SCALE GENOMIC DNA]</scope>
</reference>
<protein>
    <submittedName>
        <fullName evidence="1">Uncharacterized protein</fullName>
    </submittedName>
</protein>